<dbReference type="SUPFAM" id="SSF46689">
    <property type="entry name" value="Homeodomain-like"/>
    <property type="match status" value="1"/>
</dbReference>
<feature type="domain" description="Integrase catalytic" evidence="2">
    <location>
        <begin position="87"/>
        <end position="155"/>
    </location>
</feature>
<proteinExistence type="inferred from homology"/>
<dbReference type="InterPro" id="IPR009057">
    <property type="entry name" value="Homeodomain-like_sf"/>
</dbReference>
<dbReference type="AlphaFoldDB" id="A0A4Z0LX66"/>
<dbReference type="InterPro" id="IPR050900">
    <property type="entry name" value="Transposase_IS3/IS150/IS904"/>
</dbReference>
<dbReference type="PANTHER" id="PTHR46889">
    <property type="entry name" value="TRANSPOSASE INSF FOR INSERTION SEQUENCE IS3B-RELATED"/>
    <property type="match status" value="1"/>
</dbReference>
<sequence>MSWRKRYSPECKQEAIRLVQQSDTPVSEIARNPGIDGNMLRQWVKQASEPRKRVYSGHGYPRDEEIARVQRGSRQVKKERDFLREGADTKWGTDTAYLRTGEGWPGLAVVIDLFGAQLVGWSMSHHMVRKLLIQAVLMAWWWRKSKAPVVLHSDRKFPVYQP</sequence>
<dbReference type="GO" id="GO:0004803">
    <property type="term" value="F:transposase activity"/>
    <property type="evidence" value="ECO:0007669"/>
    <property type="project" value="InterPro"/>
</dbReference>
<dbReference type="PANTHER" id="PTHR46889:SF4">
    <property type="entry name" value="TRANSPOSASE INSO FOR INSERTION SEQUENCE ELEMENT IS911B-RELATED"/>
    <property type="match status" value="1"/>
</dbReference>
<dbReference type="InterPro" id="IPR001584">
    <property type="entry name" value="Integrase_cat-core"/>
</dbReference>
<dbReference type="EMBL" id="SRLE01000012">
    <property type="protein sequence ID" value="TGD71727.1"/>
    <property type="molecule type" value="Genomic_DNA"/>
</dbReference>
<dbReference type="OrthoDB" id="9810995at2"/>
<evidence type="ECO:0000259" key="2">
    <source>
        <dbReference type="Pfam" id="PF00665"/>
    </source>
</evidence>
<evidence type="ECO:0000313" key="4">
    <source>
        <dbReference type="Proteomes" id="UP000298050"/>
    </source>
</evidence>
<dbReference type="InterPro" id="IPR002514">
    <property type="entry name" value="Transposase_8"/>
</dbReference>
<evidence type="ECO:0000256" key="1">
    <source>
        <dbReference type="ARBA" id="ARBA00009964"/>
    </source>
</evidence>
<dbReference type="Proteomes" id="UP000298050">
    <property type="component" value="Unassembled WGS sequence"/>
</dbReference>
<dbReference type="Gene3D" id="1.10.10.10">
    <property type="entry name" value="Winged helix-like DNA-binding domain superfamily/Winged helix DNA-binding domain"/>
    <property type="match status" value="1"/>
</dbReference>
<reference evidence="3 4" key="1">
    <citation type="submission" date="2019-04" db="EMBL/GenBank/DDBJ databases">
        <title>Taxonomy of novel Haliea sp. from mangrove soil of West Coast of India.</title>
        <authorList>
            <person name="Verma A."/>
            <person name="Kumar P."/>
            <person name="Krishnamurthi S."/>
        </authorList>
    </citation>
    <scope>NUCLEOTIDE SEQUENCE [LARGE SCALE GENOMIC DNA]</scope>
    <source>
        <strain evidence="3 4">SAOS-164</strain>
    </source>
</reference>
<dbReference type="GO" id="GO:0003677">
    <property type="term" value="F:DNA binding"/>
    <property type="evidence" value="ECO:0007669"/>
    <property type="project" value="InterPro"/>
</dbReference>
<name>A0A4Z0LX66_9GAMM</name>
<gene>
    <name evidence="3" type="ORF">E4634_16540</name>
</gene>
<keyword evidence="4" id="KW-1185">Reference proteome</keyword>
<comment type="caution">
    <text evidence="3">The sequence shown here is derived from an EMBL/GenBank/DDBJ whole genome shotgun (WGS) entry which is preliminary data.</text>
</comment>
<dbReference type="InterPro" id="IPR036388">
    <property type="entry name" value="WH-like_DNA-bd_sf"/>
</dbReference>
<comment type="similarity">
    <text evidence="1">Belongs to the transposase 8 family.</text>
</comment>
<accession>A0A4Z0LX66</accession>
<dbReference type="GO" id="GO:0006313">
    <property type="term" value="P:DNA transposition"/>
    <property type="evidence" value="ECO:0007669"/>
    <property type="project" value="InterPro"/>
</dbReference>
<dbReference type="Pfam" id="PF00665">
    <property type="entry name" value="rve"/>
    <property type="match status" value="1"/>
</dbReference>
<dbReference type="GO" id="GO:0015074">
    <property type="term" value="P:DNA integration"/>
    <property type="evidence" value="ECO:0007669"/>
    <property type="project" value="InterPro"/>
</dbReference>
<dbReference type="Pfam" id="PF01527">
    <property type="entry name" value="HTH_Tnp_1"/>
    <property type="match status" value="1"/>
</dbReference>
<dbReference type="InterPro" id="IPR012337">
    <property type="entry name" value="RNaseH-like_sf"/>
</dbReference>
<organism evidence="3 4">
    <name type="scientific">Mangrovimicrobium sediminis</name>
    <dbReference type="NCBI Taxonomy" id="2562682"/>
    <lineage>
        <taxon>Bacteria</taxon>
        <taxon>Pseudomonadati</taxon>
        <taxon>Pseudomonadota</taxon>
        <taxon>Gammaproteobacteria</taxon>
        <taxon>Cellvibrionales</taxon>
        <taxon>Halieaceae</taxon>
        <taxon>Mangrovimicrobium</taxon>
    </lineage>
</organism>
<dbReference type="SUPFAM" id="SSF53098">
    <property type="entry name" value="Ribonuclease H-like"/>
    <property type="match status" value="1"/>
</dbReference>
<protein>
    <recommendedName>
        <fullName evidence="2">Integrase catalytic domain-containing protein</fullName>
    </recommendedName>
</protein>
<evidence type="ECO:0000313" key="3">
    <source>
        <dbReference type="EMBL" id="TGD71727.1"/>
    </source>
</evidence>